<evidence type="ECO:0000256" key="1">
    <source>
        <dbReference type="ARBA" id="ARBA00022729"/>
    </source>
</evidence>
<feature type="compositionally biased region" description="Polar residues" evidence="4">
    <location>
        <begin position="668"/>
        <end position="692"/>
    </location>
</feature>
<dbReference type="GO" id="GO:0045087">
    <property type="term" value="P:innate immune response"/>
    <property type="evidence" value="ECO:0007669"/>
    <property type="project" value="TreeGrafter"/>
</dbReference>
<feature type="compositionally biased region" description="Low complexity" evidence="4">
    <location>
        <begin position="522"/>
        <end position="538"/>
    </location>
</feature>
<keyword evidence="3" id="KW-0325">Glycoprotein</keyword>
<dbReference type="EMBL" id="OB660234">
    <property type="protein sequence ID" value="CAD7223650.1"/>
    <property type="molecule type" value="Genomic_DNA"/>
</dbReference>
<feature type="compositionally biased region" description="Low complexity" evidence="4">
    <location>
        <begin position="465"/>
        <end position="481"/>
    </location>
</feature>
<gene>
    <name evidence="6" type="ORF">CTOB1V02_LOCUS1630</name>
</gene>
<dbReference type="GO" id="GO:0008083">
    <property type="term" value="F:growth factor activity"/>
    <property type="evidence" value="ECO:0007669"/>
    <property type="project" value="TreeGrafter"/>
</dbReference>
<evidence type="ECO:0000256" key="5">
    <source>
        <dbReference type="SAM" id="SignalP"/>
    </source>
</evidence>
<dbReference type="GO" id="GO:0005121">
    <property type="term" value="F:Toll binding"/>
    <property type="evidence" value="ECO:0007669"/>
    <property type="project" value="TreeGrafter"/>
</dbReference>
<feature type="region of interest" description="Disordered" evidence="4">
    <location>
        <begin position="119"/>
        <end position="241"/>
    </location>
</feature>
<dbReference type="Gene3D" id="2.10.90.10">
    <property type="entry name" value="Cystine-knot cytokines"/>
    <property type="match status" value="1"/>
</dbReference>
<dbReference type="GO" id="GO:0021556">
    <property type="term" value="P:central nervous system formation"/>
    <property type="evidence" value="ECO:0007669"/>
    <property type="project" value="TreeGrafter"/>
</dbReference>
<feature type="compositionally biased region" description="Basic and acidic residues" evidence="4">
    <location>
        <begin position="693"/>
        <end position="702"/>
    </location>
</feature>
<feature type="region of interest" description="Disordered" evidence="4">
    <location>
        <begin position="664"/>
        <end position="702"/>
    </location>
</feature>
<dbReference type="PANTHER" id="PTHR23199:SF12">
    <property type="entry name" value="NEUROTROPHIN 1-RELATED"/>
    <property type="match status" value="1"/>
</dbReference>
<proteinExistence type="predicted"/>
<dbReference type="AlphaFoldDB" id="A0A7R8W4N8"/>
<evidence type="ECO:0000313" key="6">
    <source>
        <dbReference type="EMBL" id="CAD7223650.1"/>
    </source>
</evidence>
<dbReference type="OrthoDB" id="8197497at2759"/>
<feature type="compositionally biased region" description="Basic and acidic residues" evidence="4">
    <location>
        <begin position="549"/>
        <end position="558"/>
    </location>
</feature>
<feature type="compositionally biased region" description="Basic residues" evidence="4">
    <location>
        <begin position="498"/>
        <end position="511"/>
    </location>
</feature>
<dbReference type="Pfam" id="PF16077">
    <property type="entry name" value="Spaetzle"/>
    <property type="match status" value="1"/>
</dbReference>
<dbReference type="InterPro" id="IPR032104">
    <property type="entry name" value="Spaetzle"/>
</dbReference>
<keyword evidence="1 5" id="KW-0732">Signal</keyword>
<feature type="region of interest" description="Disordered" evidence="4">
    <location>
        <begin position="460"/>
        <end position="571"/>
    </location>
</feature>
<dbReference type="InterPro" id="IPR029034">
    <property type="entry name" value="Cystine-knot_cytokine"/>
</dbReference>
<dbReference type="InterPro" id="IPR052444">
    <property type="entry name" value="Spz/Toll_ligand-like"/>
</dbReference>
<feature type="signal peptide" evidence="5">
    <location>
        <begin position="1"/>
        <end position="32"/>
    </location>
</feature>
<evidence type="ECO:0000256" key="3">
    <source>
        <dbReference type="ARBA" id="ARBA00023180"/>
    </source>
</evidence>
<dbReference type="GO" id="GO:0005615">
    <property type="term" value="C:extracellular space"/>
    <property type="evidence" value="ECO:0007669"/>
    <property type="project" value="UniProtKB-ARBA"/>
</dbReference>
<reference evidence="6" key="1">
    <citation type="submission" date="2020-11" db="EMBL/GenBank/DDBJ databases">
        <authorList>
            <person name="Tran Van P."/>
        </authorList>
    </citation>
    <scope>NUCLEOTIDE SEQUENCE</scope>
</reference>
<feature type="chain" id="PRO_5043490201" evidence="5">
    <location>
        <begin position="33"/>
        <end position="702"/>
    </location>
</feature>
<feature type="compositionally biased region" description="Basic and acidic residues" evidence="4">
    <location>
        <begin position="119"/>
        <end position="128"/>
    </location>
</feature>
<protein>
    <submittedName>
        <fullName evidence="6">Uncharacterized protein</fullName>
    </submittedName>
</protein>
<evidence type="ECO:0000256" key="2">
    <source>
        <dbReference type="ARBA" id="ARBA00023157"/>
    </source>
</evidence>
<feature type="compositionally biased region" description="Pro residues" evidence="4">
    <location>
        <begin position="217"/>
        <end position="226"/>
    </location>
</feature>
<organism evidence="6">
    <name type="scientific">Cyprideis torosa</name>
    <dbReference type="NCBI Taxonomy" id="163714"/>
    <lineage>
        <taxon>Eukaryota</taxon>
        <taxon>Metazoa</taxon>
        <taxon>Ecdysozoa</taxon>
        <taxon>Arthropoda</taxon>
        <taxon>Crustacea</taxon>
        <taxon>Oligostraca</taxon>
        <taxon>Ostracoda</taxon>
        <taxon>Podocopa</taxon>
        <taxon>Podocopida</taxon>
        <taxon>Cytherocopina</taxon>
        <taxon>Cytheroidea</taxon>
        <taxon>Cytherideidae</taxon>
        <taxon>Cyprideis</taxon>
    </lineage>
</organism>
<dbReference type="SUPFAM" id="SSF57501">
    <property type="entry name" value="Cystine-knot cytokines"/>
    <property type="match status" value="1"/>
</dbReference>
<accession>A0A7R8W4N8</accession>
<keyword evidence="2" id="KW-1015">Disulfide bond</keyword>
<feature type="compositionally biased region" description="Basic and acidic residues" evidence="4">
    <location>
        <begin position="512"/>
        <end position="521"/>
    </location>
</feature>
<name>A0A7R8W4N8_9CRUS</name>
<feature type="compositionally biased region" description="Basic residues" evidence="4">
    <location>
        <begin position="137"/>
        <end position="155"/>
    </location>
</feature>
<sequence length="702" mass="79487">MMFVGKQHWFLRVSSTSVFISILLTEFTAITGQDATQTPEISSSLTTPAIEAEHRMLDEVDDNVQIEALVEYIKSKIDLKKIKSPGDLERETQRILLQMKASGQIVEHPIDEPVAEEHLDSVAEESRKLRTSQSQPVRRRLRTPYGGKLRRRRKNGGLSFHEGLAPPPFVQGHFRSSDRGGPGLRKHRNSGAPSHIKSYISEGGFRPSEPLFSEPFSRPPSAPPGRPNRAPLPQAIPQPRPQAFPNARIPPHAMAADPRHDDMVEEEGCRHFNQDICLQSDFYPTAYIFSSMKRNLDIMHLILTDIRKQSADDLVDGVAAEQEFQYDSQHYFDSPVHGSHAHKDFAAAGGGYICPSEIVYERPQRAKNAEGVWKFIVNFDKYTQTLRMEKCLKPGASCSYTGHHYKSQCAQIYNYQRLLTWDETNGLHMDIFKIPVACSCHIQGYTFPIVARNDPVGNEREMVSTVRPRTQATTTTTKLPGLPTPEEEEDLKRYLAEKRRRLRNGHRRRRPALKEDLRQEDPLSSPSSSGELGRPGVVSSGGGLSSPRTRNDRPRPKDDEPESVNYNYHPIFDFFDTSPTGINSKNRQRYDDDQMLINPMDLYRRAGSVTESESPQFVWKRRTPMEEDVKEGRPRGREGPKLFLDPVDLVELAARLEEMGVYADKLQETTTPSNEATADTTSPVDSEASTPSLREKPFQEEE</sequence>
<evidence type="ECO:0000256" key="4">
    <source>
        <dbReference type="SAM" id="MobiDB-lite"/>
    </source>
</evidence>
<dbReference type="PANTHER" id="PTHR23199">
    <property type="entry name" value="NEUROTROPHIN 1-RELATED"/>
    <property type="match status" value="1"/>
</dbReference>